<dbReference type="CDD" id="cd06260">
    <property type="entry name" value="DUF820-like"/>
    <property type="match status" value="1"/>
</dbReference>
<evidence type="ECO:0000259" key="1">
    <source>
        <dbReference type="Pfam" id="PF05685"/>
    </source>
</evidence>
<evidence type="ECO:0000313" key="2">
    <source>
        <dbReference type="EMBL" id="NYZ18686.1"/>
    </source>
</evidence>
<organism evidence="2 3">
    <name type="scientific">Azospirillum oleiclasticum</name>
    <dbReference type="NCBI Taxonomy" id="2735135"/>
    <lineage>
        <taxon>Bacteria</taxon>
        <taxon>Pseudomonadati</taxon>
        <taxon>Pseudomonadota</taxon>
        <taxon>Alphaproteobacteria</taxon>
        <taxon>Rhodospirillales</taxon>
        <taxon>Azospirillaceae</taxon>
        <taxon>Azospirillum</taxon>
    </lineage>
</organism>
<name>A0ABX2T304_9PROT</name>
<dbReference type="PANTHER" id="PTHR36558">
    <property type="entry name" value="GLR1098 PROTEIN"/>
    <property type="match status" value="1"/>
</dbReference>
<dbReference type="InterPro" id="IPR011335">
    <property type="entry name" value="Restrct_endonuc-II-like"/>
</dbReference>
<dbReference type="Gene3D" id="3.90.1570.10">
    <property type="entry name" value="tt1808, chain A"/>
    <property type="match status" value="1"/>
</dbReference>
<keyword evidence="2" id="KW-0255">Endonuclease</keyword>
<dbReference type="InterPro" id="IPR012296">
    <property type="entry name" value="Nuclease_put_TT1808"/>
</dbReference>
<keyword evidence="2" id="KW-0378">Hydrolase</keyword>
<comment type="caution">
    <text evidence="2">The sequence shown here is derived from an EMBL/GenBank/DDBJ whole genome shotgun (WGS) entry which is preliminary data.</text>
</comment>
<protein>
    <submittedName>
        <fullName evidence="2">Uma2 family endonuclease</fullName>
    </submittedName>
</protein>
<sequence>MGKALRKPWTVAEFVAWEERQVERYEFVDGIVRMMTGGTAAHSTIITNLVVALRSAMRNGPCRPLVDTPKVVTAFASLYPDVAIVCQPVEPDRTTLDEPTVIIEVLSPSTEGEDRGGKWAAYQTLPSLAHYLLVVQNEARVELFTRDGAGWRFQVFTGLNAVVELSTVGAALPLAEIYDGALG</sequence>
<gene>
    <name evidence="2" type="ORF">HND93_03100</name>
</gene>
<feature type="domain" description="Putative restriction endonuclease" evidence="1">
    <location>
        <begin position="12"/>
        <end position="167"/>
    </location>
</feature>
<keyword evidence="2" id="KW-0540">Nuclease</keyword>
<proteinExistence type="predicted"/>
<reference evidence="2 3" key="1">
    <citation type="submission" date="2020-05" db="EMBL/GenBank/DDBJ databases">
        <title>Azospirillum oleiclasticum sp. nov, a nitrogen-fixing and heavy crude oil-emulsifying bacterium isolated from the crude oil of Yumen Oilfield.</title>
        <authorList>
            <person name="Wu D."/>
            <person name="Cai M."/>
            <person name="Zhang X."/>
        </authorList>
    </citation>
    <scope>NUCLEOTIDE SEQUENCE [LARGE SCALE GENOMIC DNA]</scope>
    <source>
        <strain evidence="2 3">ROY-1-1-2</strain>
    </source>
</reference>
<dbReference type="Pfam" id="PF05685">
    <property type="entry name" value="Uma2"/>
    <property type="match status" value="1"/>
</dbReference>
<dbReference type="SUPFAM" id="SSF52980">
    <property type="entry name" value="Restriction endonuclease-like"/>
    <property type="match status" value="1"/>
</dbReference>
<accession>A0ABX2T304</accession>
<dbReference type="EMBL" id="JABFDB010000001">
    <property type="protein sequence ID" value="NYZ18686.1"/>
    <property type="molecule type" value="Genomic_DNA"/>
</dbReference>
<dbReference type="PANTHER" id="PTHR36558:SF1">
    <property type="entry name" value="RESTRICTION ENDONUCLEASE DOMAIN-CONTAINING PROTEIN-RELATED"/>
    <property type="match status" value="1"/>
</dbReference>
<dbReference type="InterPro" id="IPR008538">
    <property type="entry name" value="Uma2"/>
</dbReference>
<keyword evidence="3" id="KW-1185">Reference proteome</keyword>
<dbReference type="GO" id="GO:0004519">
    <property type="term" value="F:endonuclease activity"/>
    <property type="evidence" value="ECO:0007669"/>
    <property type="project" value="UniProtKB-KW"/>
</dbReference>
<dbReference type="RefSeq" id="WP_180280408.1">
    <property type="nucleotide sequence ID" value="NZ_JABFDB010000001.1"/>
</dbReference>
<evidence type="ECO:0000313" key="3">
    <source>
        <dbReference type="Proteomes" id="UP000584642"/>
    </source>
</evidence>
<dbReference type="Proteomes" id="UP000584642">
    <property type="component" value="Unassembled WGS sequence"/>
</dbReference>